<name>A0A1H9PZU5_9RHOB</name>
<dbReference type="AlphaFoldDB" id="A0A1H9PZU5"/>
<sequence>MLIELEGLEAEAVHTLQASRETPPGVVLTPMAVDAVLDGEREGFQLTASLILASEVSTDDAVRWLWPLLIDEEAAAVVMCTVAGERRELRRPDDLAKLVEEGRAAE</sequence>
<reference evidence="1 2" key="1">
    <citation type="submission" date="2016-10" db="EMBL/GenBank/DDBJ databases">
        <authorList>
            <person name="de Groot N.N."/>
        </authorList>
    </citation>
    <scope>NUCLEOTIDE SEQUENCE [LARGE SCALE GENOMIC DNA]</scope>
    <source>
        <strain evidence="1 2">DSM 23042</strain>
    </source>
</reference>
<dbReference type="EMBL" id="FOGU01000001">
    <property type="protein sequence ID" value="SER53103.1"/>
    <property type="molecule type" value="Genomic_DNA"/>
</dbReference>
<gene>
    <name evidence="1" type="ORF">SAMN04490244_101390</name>
</gene>
<accession>A0A1H9PZU5</accession>
<keyword evidence="2" id="KW-1185">Reference proteome</keyword>
<evidence type="ECO:0000313" key="1">
    <source>
        <dbReference type="EMBL" id="SER53103.1"/>
    </source>
</evidence>
<dbReference type="RefSeq" id="WP_092687510.1">
    <property type="nucleotide sequence ID" value="NZ_CBDDGO010000004.1"/>
</dbReference>
<dbReference type="Proteomes" id="UP000198885">
    <property type="component" value="Unassembled WGS sequence"/>
</dbReference>
<evidence type="ECO:0000313" key="2">
    <source>
        <dbReference type="Proteomes" id="UP000198885"/>
    </source>
</evidence>
<proteinExistence type="predicted"/>
<protein>
    <submittedName>
        <fullName evidence="1">Uncharacterized protein</fullName>
    </submittedName>
</protein>
<organism evidence="1 2">
    <name type="scientific">Tranquillimonas rosea</name>
    <dbReference type="NCBI Taxonomy" id="641238"/>
    <lineage>
        <taxon>Bacteria</taxon>
        <taxon>Pseudomonadati</taxon>
        <taxon>Pseudomonadota</taxon>
        <taxon>Alphaproteobacteria</taxon>
        <taxon>Rhodobacterales</taxon>
        <taxon>Roseobacteraceae</taxon>
        <taxon>Tranquillimonas</taxon>
    </lineage>
</organism>